<evidence type="ECO:0000313" key="3">
    <source>
        <dbReference type="Proteomes" id="UP001346149"/>
    </source>
</evidence>
<dbReference type="AlphaFoldDB" id="A0AAN7MWW3"/>
<gene>
    <name evidence="2" type="ORF">SAY86_003557</name>
</gene>
<reference evidence="2 3" key="1">
    <citation type="journal article" date="2023" name="Hortic Res">
        <title>Pangenome of water caltrop reveals structural variations and asymmetric subgenome divergence after allopolyploidization.</title>
        <authorList>
            <person name="Zhang X."/>
            <person name="Chen Y."/>
            <person name="Wang L."/>
            <person name="Yuan Y."/>
            <person name="Fang M."/>
            <person name="Shi L."/>
            <person name="Lu R."/>
            <person name="Comes H.P."/>
            <person name="Ma Y."/>
            <person name="Chen Y."/>
            <person name="Huang G."/>
            <person name="Zhou Y."/>
            <person name="Zheng Z."/>
            <person name="Qiu Y."/>
        </authorList>
    </citation>
    <scope>NUCLEOTIDE SEQUENCE [LARGE SCALE GENOMIC DNA]</scope>
    <source>
        <strain evidence="2">F231</strain>
    </source>
</reference>
<comment type="caution">
    <text evidence="2">The sequence shown here is derived from an EMBL/GenBank/DDBJ whole genome shotgun (WGS) entry which is preliminary data.</text>
</comment>
<dbReference type="Proteomes" id="UP001346149">
    <property type="component" value="Unassembled WGS sequence"/>
</dbReference>
<evidence type="ECO:0000313" key="2">
    <source>
        <dbReference type="EMBL" id="KAK4803740.1"/>
    </source>
</evidence>
<sequence length="87" mass="9749">MDRCRPNNGELQVAEGKERPETSPPFYDKVAAMKRGTTVERADKNRIPPARGGVKRRIFALLYKHTLRHLTVFKAPPLLFLGAGSCT</sequence>
<dbReference type="EMBL" id="JAXQNO010000001">
    <property type="protein sequence ID" value="KAK4803740.1"/>
    <property type="molecule type" value="Genomic_DNA"/>
</dbReference>
<evidence type="ECO:0000256" key="1">
    <source>
        <dbReference type="SAM" id="MobiDB-lite"/>
    </source>
</evidence>
<name>A0AAN7MWW3_TRANT</name>
<protein>
    <submittedName>
        <fullName evidence="2">Uncharacterized protein</fullName>
    </submittedName>
</protein>
<organism evidence="2 3">
    <name type="scientific">Trapa natans</name>
    <name type="common">Water chestnut</name>
    <dbReference type="NCBI Taxonomy" id="22666"/>
    <lineage>
        <taxon>Eukaryota</taxon>
        <taxon>Viridiplantae</taxon>
        <taxon>Streptophyta</taxon>
        <taxon>Embryophyta</taxon>
        <taxon>Tracheophyta</taxon>
        <taxon>Spermatophyta</taxon>
        <taxon>Magnoliopsida</taxon>
        <taxon>eudicotyledons</taxon>
        <taxon>Gunneridae</taxon>
        <taxon>Pentapetalae</taxon>
        <taxon>rosids</taxon>
        <taxon>malvids</taxon>
        <taxon>Myrtales</taxon>
        <taxon>Lythraceae</taxon>
        <taxon>Trapa</taxon>
    </lineage>
</organism>
<feature type="region of interest" description="Disordered" evidence="1">
    <location>
        <begin position="1"/>
        <end position="25"/>
    </location>
</feature>
<keyword evidence="3" id="KW-1185">Reference proteome</keyword>
<accession>A0AAN7MWW3</accession>
<proteinExistence type="predicted"/>